<organism evidence="1 2">
    <name type="scientific">Xanthocytophaga agilis</name>
    <dbReference type="NCBI Taxonomy" id="3048010"/>
    <lineage>
        <taxon>Bacteria</taxon>
        <taxon>Pseudomonadati</taxon>
        <taxon>Bacteroidota</taxon>
        <taxon>Cytophagia</taxon>
        <taxon>Cytophagales</taxon>
        <taxon>Rhodocytophagaceae</taxon>
        <taxon>Xanthocytophaga</taxon>
    </lineage>
</organism>
<dbReference type="RefSeq" id="WP_314514454.1">
    <property type="nucleotide sequence ID" value="NZ_JASJOU010000009.1"/>
</dbReference>
<keyword evidence="2" id="KW-1185">Reference proteome</keyword>
<sequence>MESDKYGNYVFDEQRYSFSSNGNISLLTDSYVWSMKAQKPAVVLAL</sequence>
<comment type="caution">
    <text evidence="1">The sequence shown here is derived from an EMBL/GenBank/DDBJ whole genome shotgun (WGS) entry which is preliminary data.</text>
</comment>
<dbReference type="Proteomes" id="UP001232063">
    <property type="component" value="Unassembled WGS sequence"/>
</dbReference>
<proteinExistence type="predicted"/>
<evidence type="ECO:0000313" key="1">
    <source>
        <dbReference type="EMBL" id="MDJ1503816.1"/>
    </source>
</evidence>
<reference evidence="1" key="1">
    <citation type="submission" date="2023-05" db="EMBL/GenBank/DDBJ databases">
        <authorList>
            <person name="Zhang X."/>
        </authorList>
    </citation>
    <scope>NUCLEOTIDE SEQUENCE</scope>
    <source>
        <strain evidence="1">BD1B2-1</strain>
    </source>
</reference>
<evidence type="ECO:0000313" key="2">
    <source>
        <dbReference type="Proteomes" id="UP001232063"/>
    </source>
</evidence>
<gene>
    <name evidence="1" type="ORF">QNI22_24350</name>
</gene>
<dbReference type="EMBL" id="JASJOU010000009">
    <property type="protein sequence ID" value="MDJ1503816.1"/>
    <property type="molecule type" value="Genomic_DNA"/>
</dbReference>
<dbReference type="AlphaFoldDB" id="A0AAE3R4L4"/>
<protein>
    <submittedName>
        <fullName evidence="1">Uncharacterized protein</fullName>
    </submittedName>
</protein>
<name>A0AAE3R4L4_9BACT</name>
<accession>A0AAE3R4L4</accession>